<accession>B5L3V2</accession>
<keyword evidence="1" id="KW-0472">Membrane</keyword>
<dbReference type="Pfam" id="PF00535">
    <property type="entry name" value="Glycos_transf_2"/>
    <property type="match status" value="1"/>
</dbReference>
<feature type="transmembrane region" description="Helical" evidence="1">
    <location>
        <begin position="280"/>
        <end position="297"/>
    </location>
</feature>
<feature type="domain" description="Glycosyltransferase 2-like" evidence="2">
    <location>
        <begin position="5"/>
        <end position="169"/>
    </location>
</feature>
<dbReference type="AlphaFoldDB" id="B5L3V2"/>
<keyword evidence="1" id="KW-0812">Transmembrane</keyword>
<dbReference type="InterPro" id="IPR029044">
    <property type="entry name" value="Nucleotide-diphossugar_trans"/>
</dbReference>
<reference evidence="3" key="1">
    <citation type="journal article" date="2008" name="FEMS Microbiol. Rev.">
        <title>Structure and genetics of Shigella O antigens.</title>
        <authorList>
            <person name="Liu B."/>
            <person name="Knirel Y.A."/>
            <person name="Feng L."/>
            <person name="Perepelov A.V."/>
            <person name="Senchenkova S.N."/>
            <person name="Wang Q."/>
            <person name="Reeves P.R."/>
            <person name="Wang L."/>
        </authorList>
    </citation>
    <scope>NUCLEOTIDE SEQUENCE</scope>
</reference>
<dbReference type="GO" id="GO:0008417">
    <property type="term" value="F:fucosyltransferase activity"/>
    <property type="evidence" value="ECO:0007669"/>
    <property type="project" value="TreeGrafter"/>
</dbReference>
<dbReference type="SUPFAM" id="SSF53448">
    <property type="entry name" value="Nucleotide-diphospho-sugar transferases"/>
    <property type="match status" value="1"/>
</dbReference>
<name>B5L3V2_SHIBO</name>
<dbReference type="EMBL" id="EU296407">
    <property type="protein sequence ID" value="ACD37036.1"/>
    <property type="molecule type" value="Genomic_DNA"/>
</dbReference>
<dbReference type="RefSeq" id="WP_025670465.1">
    <property type="nucleotide sequence ID" value="NZ_CP026762.1"/>
</dbReference>
<dbReference type="CAZy" id="GT2">
    <property type="family name" value="Glycosyltransferase Family 2"/>
</dbReference>
<gene>
    <name evidence="3" type="primary">wfdH</name>
</gene>
<keyword evidence="1" id="KW-1133">Transmembrane helix</keyword>
<evidence type="ECO:0000256" key="1">
    <source>
        <dbReference type="SAM" id="Phobius"/>
    </source>
</evidence>
<dbReference type="PANTHER" id="PTHR22916">
    <property type="entry name" value="GLYCOSYLTRANSFERASE"/>
    <property type="match status" value="1"/>
</dbReference>
<protein>
    <submittedName>
        <fullName evidence="3">WfdH</fullName>
    </submittedName>
</protein>
<dbReference type="Gene3D" id="3.90.550.10">
    <property type="entry name" value="Spore Coat Polysaccharide Biosynthesis Protein SpsA, Chain A"/>
    <property type="match status" value="1"/>
</dbReference>
<evidence type="ECO:0000259" key="2">
    <source>
        <dbReference type="Pfam" id="PF00535"/>
    </source>
</evidence>
<proteinExistence type="predicted"/>
<dbReference type="PANTHER" id="PTHR22916:SF69">
    <property type="entry name" value="BIFUNCTIONAL GLYCOSYLTRANSFERASE PGTA"/>
    <property type="match status" value="1"/>
</dbReference>
<sequence length="302" mass="35813">MSKLSVIMSVYSESEKMLRQSIDSVLNQSFRDFEFIIVNDNPERIEIIQLLRYYMEKDNRVKVFSNEINKGLTKSLNIAAKKSNSKYIARMDADDISDITRFDRQLDILEKNDDIDICGSNVKVINVHDNVTGHYRYPERSSKIKGKLFFRDCLCHPATMFRRSFFIEVGGYSEDFKKAQDYELWIKALINDKGIYNIQTPLLYYRMHSENISTKNIDEQHYYSIKAKVLLYSFFMDQQQSLKIIDYIEGQQGNVHIIRVLKFFFVLAGRLNKKINGFSYIYFFFLLVKRLIYIKIIRRAIF</sequence>
<evidence type="ECO:0000313" key="3">
    <source>
        <dbReference type="EMBL" id="ACD37036.1"/>
    </source>
</evidence>
<organism evidence="3">
    <name type="scientific">Shigella boydii</name>
    <dbReference type="NCBI Taxonomy" id="621"/>
    <lineage>
        <taxon>Bacteria</taxon>
        <taxon>Pseudomonadati</taxon>
        <taxon>Pseudomonadota</taxon>
        <taxon>Gammaproteobacteria</taxon>
        <taxon>Enterobacterales</taxon>
        <taxon>Enterobacteriaceae</taxon>
        <taxon>Shigella</taxon>
    </lineage>
</organism>
<dbReference type="InterPro" id="IPR001173">
    <property type="entry name" value="Glyco_trans_2-like"/>
</dbReference>